<dbReference type="Gene3D" id="3.40.1110.10">
    <property type="entry name" value="Calcium-transporting ATPase, cytoplasmic domain N"/>
    <property type="match status" value="1"/>
</dbReference>
<dbReference type="InterPro" id="IPR001757">
    <property type="entry name" value="P_typ_ATPase"/>
</dbReference>
<dbReference type="GO" id="GO:0016887">
    <property type="term" value="F:ATP hydrolysis activity"/>
    <property type="evidence" value="ECO:0007669"/>
    <property type="project" value="InterPro"/>
</dbReference>
<dbReference type="OrthoDB" id="3352408at2759"/>
<dbReference type="Gene3D" id="1.20.1110.10">
    <property type="entry name" value="Calcium-transporting ATPase, transmembrane domain"/>
    <property type="match status" value="1"/>
</dbReference>
<dbReference type="SUPFAM" id="SSF56784">
    <property type="entry name" value="HAD-like"/>
    <property type="match status" value="1"/>
</dbReference>
<feature type="transmembrane region" description="Helical" evidence="9">
    <location>
        <begin position="882"/>
        <end position="912"/>
    </location>
</feature>
<organism evidence="11 12">
    <name type="scientific">Psilocybe cf. subviscida</name>
    <dbReference type="NCBI Taxonomy" id="2480587"/>
    <lineage>
        <taxon>Eukaryota</taxon>
        <taxon>Fungi</taxon>
        <taxon>Dikarya</taxon>
        <taxon>Basidiomycota</taxon>
        <taxon>Agaricomycotina</taxon>
        <taxon>Agaricomycetes</taxon>
        <taxon>Agaricomycetidae</taxon>
        <taxon>Agaricales</taxon>
        <taxon>Agaricineae</taxon>
        <taxon>Strophariaceae</taxon>
        <taxon>Psilocybe</taxon>
    </lineage>
</organism>
<dbReference type="InterPro" id="IPR044492">
    <property type="entry name" value="P_typ_ATPase_HD_dom"/>
</dbReference>
<feature type="transmembrane region" description="Helical" evidence="9">
    <location>
        <begin position="289"/>
        <end position="313"/>
    </location>
</feature>
<dbReference type="PANTHER" id="PTHR42861">
    <property type="entry name" value="CALCIUM-TRANSPORTING ATPASE"/>
    <property type="match status" value="1"/>
</dbReference>
<evidence type="ECO:0000256" key="9">
    <source>
        <dbReference type="SAM" id="Phobius"/>
    </source>
</evidence>
<dbReference type="NCBIfam" id="TIGR01494">
    <property type="entry name" value="ATPase_P-type"/>
    <property type="match status" value="2"/>
</dbReference>
<proteinExistence type="predicted"/>
<evidence type="ECO:0000259" key="10">
    <source>
        <dbReference type="SMART" id="SM00831"/>
    </source>
</evidence>
<feature type="transmembrane region" description="Helical" evidence="9">
    <location>
        <begin position="319"/>
        <end position="341"/>
    </location>
</feature>
<name>A0A8H5BDY7_9AGAR</name>
<dbReference type="InterPro" id="IPR006068">
    <property type="entry name" value="ATPase_P-typ_cation-transptr_C"/>
</dbReference>
<dbReference type="SUPFAM" id="SSF81665">
    <property type="entry name" value="Calcium ATPase, transmembrane domain M"/>
    <property type="match status" value="1"/>
</dbReference>
<dbReference type="InterPro" id="IPR023214">
    <property type="entry name" value="HAD_sf"/>
</dbReference>
<feature type="transmembrane region" description="Helical" evidence="9">
    <location>
        <begin position="1010"/>
        <end position="1029"/>
    </location>
</feature>
<feature type="region of interest" description="Disordered" evidence="8">
    <location>
        <begin position="480"/>
        <end position="523"/>
    </location>
</feature>
<feature type="transmembrane region" description="Helical" evidence="9">
    <location>
        <begin position="115"/>
        <end position="134"/>
    </location>
</feature>
<evidence type="ECO:0000256" key="1">
    <source>
        <dbReference type="ARBA" id="ARBA00004141"/>
    </source>
</evidence>
<evidence type="ECO:0000256" key="4">
    <source>
        <dbReference type="ARBA" id="ARBA00022840"/>
    </source>
</evidence>
<keyword evidence="3" id="KW-0547">Nucleotide-binding</keyword>
<keyword evidence="6 9" id="KW-1133">Transmembrane helix</keyword>
<dbReference type="FunFam" id="3.40.50.1000:FF:000193">
    <property type="entry name" value="Plasma membrane calcium-transporting ATPase 2"/>
    <property type="match status" value="1"/>
</dbReference>
<feature type="transmembrane region" description="Helical" evidence="9">
    <location>
        <begin position="837"/>
        <end position="861"/>
    </location>
</feature>
<dbReference type="SFLD" id="SFLDF00027">
    <property type="entry name" value="p-type_atpase"/>
    <property type="match status" value="1"/>
</dbReference>
<dbReference type="InterPro" id="IPR008250">
    <property type="entry name" value="ATPase_P-typ_transduc_dom_A_sf"/>
</dbReference>
<dbReference type="GO" id="GO:0016020">
    <property type="term" value="C:membrane"/>
    <property type="evidence" value="ECO:0007669"/>
    <property type="project" value="UniProtKB-SubCell"/>
</dbReference>
<keyword evidence="4" id="KW-0067">ATP-binding</keyword>
<evidence type="ECO:0000256" key="2">
    <source>
        <dbReference type="ARBA" id="ARBA00022692"/>
    </source>
</evidence>
<comment type="subcellular location">
    <subcellularLocation>
        <location evidence="1">Membrane</location>
        <topology evidence="1">Multi-pass membrane protein</topology>
    </subcellularLocation>
</comment>
<evidence type="ECO:0000313" key="11">
    <source>
        <dbReference type="EMBL" id="KAF5321590.1"/>
    </source>
</evidence>
<feature type="transmembrane region" description="Helical" evidence="9">
    <location>
        <begin position="91"/>
        <end position="109"/>
    </location>
</feature>
<dbReference type="PROSITE" id="PS00154">
    <property type="entry name" value="ATPASE_E1_E2"/>
    <property type="match status" value="1"/>
</dbReference>
<dbReference type="SUPFAM" id="SSF81660">
    <property type="entry name" value="Metal cation-transporting ATPase, ATP-binding domain N"/>
    <property type="match status" value="1"/>
</dbReference>
<dbReference type="InterPro" id="IPR023298">
    <property type="entry name" value="ATPase_P-typ_TM_dom_sf"/>
</dbReference>
<dbReference type="SMART" id="SM00831">
    <property type="entry name" value="Cation_ATPase_N"/>
    <property type="match status" value="1"/>
</dbReference>
<evidence type="ECO:0000256" key="7">
    <source>
        <dbReference type="ARBA" id="ARBA00023136"/>
    </source>
</evidence>
<dbReference type="PRINTS" id="PR00119">
    <property type="entry name" value="CATATPASE"/>
</dbReference>
<comment type="caution">
    <text evidence="11">The sequence shown here is derived from an EMBL/GenBank/DDBJ whole genome shotgun (WGS) entry which is preliminary data.</text>
</comment>
<dbReference type="GO" id="GO:0005524">
    <property type="term" value="F:ATP binding"/>
    <property type="evidence" value="ECO:0007669"/>
    <property type="project" value="UniProtKB-KW"/>
</dbReference>
<dbReference type="InterPro" id="IPR036412">
    <property type="entry name" value="HAD-like_sf"/>
</dbReference>
<dbReference type="AlphaFoldDB" id="A0A8H5BDY7"/>
<dbReference type="SFLD" id="SFLDS00003">
    <property type="entry name" value="Haloacid_Dehalogenase"/>
    <property type="match status" value="1"/>
</dbReference>
<sequence length="1064" mass="115744">MGIFKRSNTLRLDSRTDTTISYSVPPKTSDFTSVAPTAHTLPYEQILEDLGVNEKDGLTKNEAQRRLQSCGENLLEGKGGVTAWRVLVSQLANALTLVLLAALALSFGVQDFIEGAVIAAVIVLNTTVGFFQEYRAEKTMDSLRQLSSPTAFVIRNGEGDLIMIKTGDVVPADIRLISVSNLEVSEQLLTGESVPVAKDIEPFSVDEVDIPIGDRLNLCYASTIVTKGRGTGVTISTAMNTQIGRIASAINAGPSSVSGDDKRPWYRRAGNKVLEFLGLRSGTPLQIKLAKLAFILLGCAVVLAIIVFSVAKFNVTDEVALYGIAVAIAIIPESLIAVLTLTMAVGTKRMASENVIVRKLDALENLGGVTDICSDKTGTLTLGKMSVRKFWVAGDPAAAVEYTAETNQDTLQPEGIVRKDSDSSIVDPHQLTLSMLRALRVASLCNMATIHKNLRGEWKSTGDPTEVALQVFASKLNQGRSNLTNDVKEDEKKGRPAMGEIVEDKETAAEKEREREREKVHFDSSKASAKKRYEIIQEFPFSSEVKRMTTIYHDDEHPENALILIKGASERVLTASTRYIPDPEGAPHEYAPLTEEIRSTFLAKGEELASQGLRVIGLASRTVPLESVDNITREDAEQDFIFRGLAGIFDPPRPETVGAVRSCKQAGIVVHMLTGDHVTTARAIAEAVEIISPNAPPSAVMTATEFDKLTDQEIDALPELPLVIARCAPETKVRMIHAGKRRGKHLSMSGDGVNDSPALKLAPVGIAMGMAGSDVAKDASDLVLTDDNFNSIVVAISEGRRLFTNIQKFIVHLLATNIGEVVLLIIGLCFLDGNRASVFPLSPIGVLWVNMLTSSPPAFGLGLEKSPPDLMRRPPHSLKHGIFTWTVIVDCVAYGIIMGGVSLAAFVIVVYGRGNGELGLDCNHASSDICQTVFRARSTVFATLIFAISLYGLELKSFDRSLFNLTPGRFFMKDLLANQVLFWACVGGMISVVIPIYVPGLNTRVFYQSGITWEWGIVVGMSLVFLIWIEIWKFLRIPLYDRLGWTPALIQLDDNFDEKRSNGA</sequence>
<dbReference type="Pfam" id="PF13246">
    <property type="entry name" value="Cation_ATPase"/>
    <property type="match status" value="1"/>
</dbReference>
<feature type="transmembrane region" description="Helical" evidence="9">
    <location>
        <begin position="809"/>
        <end position="831"/>
    </location>
</feature>
<reference evidence="11 12" key="1">
    <citation type="journal article" date="2020" name="ISME J.">
        <title>Uncovering the hidden diversity of litter-decomposition mechanisms in mushroom-forming fungi.</title>
        <authorList>
            <person name="Floudas D."/>
            <person name="Bentzer J."/>
            <person name="Ahren D."/>
            <person name="Johansson T."/>
            <person name="Persson P."/>
            <person name="Tunlid A."/>
        </authorList>
    </citation>
    <scope>NUCLEOTIDE SEQUENCE [LARGE SCALE GENOMIC DNA]</scope>
    <source>
        <strain evidence="11 12">CBS 101986</strain>
    </source>
</reference>
<dbReference type="InterPro" id="IPR004014">
    <property type="entry name" value="ATPase_P-typ_cation-transptr_N"/>
</dbReference>
<keyword evidence="5" id="KW-1278">Translocase</keyword>
<keyword evidence="2 9" id="KW-0812">Transmembrane</keyword>
<dbReference type="InterPro" id="IPR018303">
    <property type="entry name" value="ATPase_P-typ_P_site"/>
</dbReference>
<evidence type="ECO:0000256" key="5">
    <source>
        <dbReference type="ARBA" id="ARBA00022967"/>
    </source>
</evidence>
<protein>
    <recommendedName>
        <fullName evidence="10">Cation-transporting P-type ATPase N-terminal domain-containing protein</fullName>
    </recommendedName>
</protein>
<dbReference type="Pfam" id="PF00122">
    <property type="entry name" value="E1-E2_ATPase"/>
    <property type="match status" value="1"/>
</dbReference>
<dbReference type="Pfam" id="PF00690">
    <property type="entry name" value="Cation_ATPase_N"/>
    <property type="match status" value="1"/>
</dbReference>
<dbReference type="SFLD" id="SFLDG00002">
    <property type="entry name" value="C1.7:_P-type_atpase_like"/>
    <property type="match status" value="1"/>
</dbReference>
<dbReference type="EMBL" id="JAACJJ010000028">
    <property type="protein sequence ID" value="KAF5321590.1"/>
    <property type="molecule type" value="Genomic_DNA"/>
</dbReference>
<dbReference type="Gene3D" id="2.70.150.10">
    <property type="entry name" value="Calcium-transporting ATPase, cytoplasmic transduction domain A"/>
    <property type="match status" value="1"/>
</dbReference>
<dbReference type="InterPro" id="IPR023299">
    <property type="entry name" value="ATPase_P-typ_cyto_dom_N"/>
</dbReference>
<feature type="transmembrane region" description="Helical" evidence="9">
    <location>
        <begin position="975"/>
        <end position="998"/>
    </location>
</feature>
<evidence type="ECO:0000313" key="12">
    <source>
        <dbReference type="Proteomes" id="UP000567179"/>
    </source>
</evidence>
<feature type="compositionally biased region" description="Basic and acidic residues" evidence="8">
    <location>
        <begin position="502"/>
        <end position="523"/>
    </location>
</feature>
<dbReference type="InterPro" id="IPR059000">
    <property type="entry name" value="ATPase_P-type_domA"/>
</dbReference>
<dbReference type="SUPFAM" id="SSF81653">
    <property type="entry name" value="Calcium ATPase, transduction domain A"/>
    <property type="match status" value="1"/>
</dbReference>
<dbReference type="Gene3D" id="3.40.50.1000">
    <property type="entry name" value="HAD superfamily/HAD-like"/>
    <property type="match status" value="1"/>
</dbReference>
<dbReference type="Proteomes" id="UP000567179">
    <property type="component" value="Unassembled WGS sequence"/>
</dbReference>
<feature type="transmembrane region" description="Helical" evidence="9">
    <location>
        <begin position="932"/>
        <end position="954"/>
    </location>
</feature>
<feature type="domain" description="Cation-transporting P-type ATPase N-terminal" evidence="10">
    <location>
        <begin position="37"/>
        <end position="111"/>
    </location>
</feature>
<keyword evidence="7 9" id="KW-0472">Membrane</keyword>
<dbReference type="GO" id="GO:0030001">
    <property type="term" value="P:metal ion transport"/>
    <property type="evidence" value="ECO:0007669"/>
    <property type="project" value="UniProtKB-ARBA"/>
</dbReference>
<keyword evidence="12" id="KW-1185">Reference proteome</keyword>
<dbReference type="PRINTS" id="PR00120">
    <property type="entry name" value="HATPASE"/>
</dbReference>
<evidence type="ECO:0000256" key="6">
    <source>
        <dbReference type="ARBA" id="ARBA00022989"/>
    </source>
</evidence>
<gene>
    <name evidence="11" type="ORF">D9619_000462</name>
</gene>
<dbReference type="Pfam" id="PF00689">
    <property type="entry name" value="Cation_ATPase_C"/>
    <property type="match status" value="1"/>
</dbReference>
<evidence type="ECO:0000256" key="3">
    <source>
        <dbReference type="ARBA" id="ARBA00022741"/>
    </source>
</evidence>
<evidence type="ECO:0000256" key="8">
    <source>
        <dbReference type="SAM" id="MobiDB-lite"/>
    </source>
</evidence>
<accession>A0A8H5BDY7</accession>